<dbReference type="InterPro" id="IPR008490">
    <property type="entry name" value="Transposase_InsH_N"/>
</dbReference>
<feature type="domain" description="Transposase InsH N-terminal" evidence="1">
    <location>
        <begin position="7"/>
        <end position="98"/>
    </location>
</feature>
<evidence type="ECO:0000259" key="2">
    <source>
        <dbReference type="Pfam" id="PF13751"/>
    </source>
</evidence>
<dbReference type="NCBIfam" id="NF033551">
    <property type="entry name" value="transpos_IS1182"/>
    <property type="match status" value="1"/>
</dbReference>
<proteinExistence type="predicted"/>
<dbReference type="EMBL" id="VTEH01000003">
    <property type="protein sequence ID" value="TYR76664.1"/>
    <property type="molecule type" value="Genomic_DNA"/>
</dbReference>
<dbReference type="AlphaFoldDB" id="A0A5D4KH95"/>
<organism evidence="3 4">
    <name type="scientific">Rossellomorea vietnamensis</name>
    <dbReference type="NCBI Taxonomy" id="218284"/>
    <lineage>
        <taxon>Bacteria</taxon>
        <taxon>Bacillati</taxon>
        <taxon>Bacillota</taxon>
        <taxon>Bacilli</taxon>
        <taxon>Bacillales</taxon>
        <taxon>Bacillaceae</taxon>
        <taxon>Rossellomorea</taxon>
    </lineage>
</organism>
<evidence type="ECO:0000313" key="4">
    <source>
        <dbReference type="Proteomes" id="UP000323317"/>
    </source>
</evidence>
<feature type="domain" description="Transposase DDE" evidence="2">
    <location>
        <begin position="342"/>
        <end position="465"/>
    </location>
</feature>
<reference evidence="3 4" key="1">
    <citation type="submission" date="2019-08" db="EMBL/GenBank/DDBJ databases">
        <title>Bacillus genomes from the desert of Cuatro Cienegas, Coahuila.</title>
        <authorList>
            <person name="Olmedo-Alvarez G."/>
        </authorList>
    </citation>
    <scope>NUCLEOTIDE SEQUENCE [LARGE SCALE GENOMIC DNA]</scope>
    <source>
        <strain evidence="3 4">CH40_1T</strain>
    </source>
</reference>
<gene>
    <name evidence="3" type="ORF">FZC79_06765</name>
</gene>
<dbReference type="Proteomes" id="UP000323317">
    <property type="component" value="Unassembled WGS sequence"/>
</dbReference>
<dbReference type="PANTHER" id="PTHR33408:SF2">
    <property type="entry name" value="TRANSPOSASE DDE DOMAIN-CONTAINING PROTEIN"/>
    <property type="match status" value="1"/>
</dbReference>
<dbReference type="InterPro" id="IPR025668">
    <property type="entry name" value="Tnp_DDE_dom"/>
</dbReference>
<comment type="caution">
    <text evidence="3">The sequence shown here is derived from an EMBL/GenBank/DDBJ whole genome shotgun (WGS) entry which is preliminary data.</text>
</comment>
<protein>
    <submittedName>
        <fullName evidence="3">IS1182 family transposase</fullName>
    </submittedName>
</protein>
<dbReference type="Pfam" id="PF13751">
    <property type="entry name" value="DDE_Tnp_1_6"/>
    <property type="match status" value="1"/>
</dbReference>
<evidence type="ECO:0000313" key="3">
    <source>
        <dbReference type="EMBL" id="TYR76664.1"/>
    </source>
</evidence>
<sequence length="469" mass="53842">MDLYDIVVPQDNMLRKINDLIDFSFIFDELKNKYCHDNGRNAIDPIRMFKYLFLKTIHDVSDVDIVERSKYDMSFKYFLNMAPEEPVIDSSSLTKFRKLRLKDMNLLDLLVNKTVEIAIEKEIIKSKSIIVDATHTKSRYNQMKPKEILVERSKNLRKAIYKINENMKDKFPLKPTSDVLEDEIAYSQKLIGVIEKEETLLEYPKVKEQLNLLKETIADDIEQLQSMKDQDAKVGHKTADSSFFGYKTHLSMSEERIITAATITTGEKSDGKELQTLIEKSISAGMEVETVIGDTAYSEKNNIEYSKGNGIKLVSRLHPQITQGARKKENEFEFNKDAGLYVCKAGHLATRKARQGKTGVGKNQVDTYYYNVDKCKRCPLREGCYKEGAKSKTYSVSIKSDQHSSQAKFQESEYFKEKAKERYKIEAKNSELKHRHGYDVAESSGLIGMELQGAMAIFAVNIKRILKLM</sequence>
<evidence type="ECO:0000259" key="1">
    <source>
        <dbReference type="Pfam" id="PF05598"/>
    </source>
</evidence>
<accession>A0A5D4KH95</accession>
<dbReference type="PANTHER" id="PTHR33408">
    <property type="entry name" value="TRANSPOSASE"/>
    <property type="match status" value="1"/>
</dbReference>
<dbReference type="InterPro" id="IPR047629">
    <property type="entry name" value="IS1182_transpos"/>
</dbReference>
<name>A0A5D4KH95_9BACI</name>
<dbReference type="Pfam" id="PF05598">
    <property type="entry name" value="DUF772"/>
    <property type="match status" value="1"/>
</dbReference>